<accession>A0A4Y2RUR4</accession>
<protein>
    <submittedName>
        <fullName evidence="2">Uncharacterized protein</fullName>
    </submittedName>
</protein>
<evidence type="ECO:0000313" key="2">
    <source>
        <dbReference type="EMBL" id="GBN79528.1"/>
    </source>
</evidence>
<name>A0A4Y2RUR4_ARAVE</name>
<dbReference type="EMBL" id="BGPR01018579">
    <property type="protein sequence ID" value="GBN79528.1"/>
    <property type="molecule type" value="Genomic_DNA"/>
</dbReference>
<proteinExistence type="predicted"/>
<keyword evidence="4" id="KW-1185">Reference proteome</keyword>
<comment type="caution">
    <text evidence="2">The sequence shown here is derived from an EMBL/GenBank/DDBJ whole genome shotgun (WGS) entry which is preliminary data.</text>
</comment>
<sequence length="99" mass="11496">MTRKTPRLAPLFQTSAPHLLEGIRPRRISRAPGPRKPIIHEPSTARKSVHHTPKPIVNRIEIHTHPPVYPEGCMSANRTGQNWHVMEWNVRYPTRHNNH</sequence>
<dbReference type="AlphaFoldDB" id="A0A4Y2RUR4"/>
<feature type="region of interest" description="Disordered" evidence="1">
    <location>
        <begin position="28"/>
        <end position="50"/>
    </location>
</feature>
<dbReference type="EMBL" id="BGPR01018580">
    <property type="protein sequence ID" value="GBN79538.1"/>
    <property type="molecule type" value="Genomic_DNA"/>
</dbReference>
<evidence type="ECO:0000256" key="1">
    <source>
        <dbReference type="SAM" id="MobiDB-lite"/>
    </source>
</evidence>
<organism evidence="2 4">
    <name type="scientific">Araneus ventricosus</name>
    <name type="common">Orbweaver spider</name>
    <name type="synonym">Epeira ventricosa</name>
    <dbReference type="NCBI Taxonomy" id="182803"/>
    <lineage>
        <taxon>Eukaryota</taxon>
        <taxon>Metazoa</taxon>
        <taxon>Ecdysozoa</taxon>
        <taxon>Arthropoda</taxon>
        <taxon>Chelicerata</taxon>
        <taxon>Arachnida</taxon>
        <taxon>Araneae</taxon>
        <taxon>Araneomorphae</taxon>
        <taxon>Entelegynae</taxon>
        <taxon>Araneoidea</taxon>
        <taxon>Araneidae</taxon>
        <taxon>Araneus</taxon>
    </lineage>
</organism>
<gene>
    <name evidence="2" type="ORF">AVEN_184138_1</name>
    <name evidence="3" type="ORF">AVEN_9145_1</name>
</gene>
<evidence type="ECO:0000313" key="4">
    <source>
        <dbReference type="Proteomes" id="UP000499080"/>
    </source>
</evidence>
<reference evidence="2 4" key="1">
    <citation type="journal article" date="2019" name="Sci. Rep.">
        <title>Orb-weaving spider Araneus ventricosus genome elucidates the spidroin gene catalogue.</title>
        <authorList>
            <person name="Kono N."/>
            <person name="Nakamura H."/>
            <person name="Ohtoshi R."/>
            <person name="Moran D.A.P."/>
            <person name="Shinohara A."/>
            <person name="Yoshida Y."/>
            <person name="Fujiwara M."/>
            <person name="Mori M."/>
            <person name="Tomita M."/>
            <person name="Arakawa K."/>
        </authorList>
    </citation>
    <scope>NUCLEOTIDE SEQUENCE [LARGE SCALE GENOMIC DNA]</scope>
</reference>
<dbReference type="Proteomes" id="UP000499080">
    <property type="component" value="Unassembled WGS sequence"/>
</dbReference>
<evidence type="ECO:0000313" key="3">
    <source>
        <dbReference type="EMBL" id="GBN79538.1"/>
    </source>
</evidence>